<dbReference type="PANTHER" id="PTHR37806">
    <property type="entry name" value="LMO0724 PROTEIN"/>
    <property type="match status" value="1"/>
</dbReference>
<keyword evidence="1" id="KW-0812">Transmembrane</keyword>
<gene>
    <name evidence="3" type="ORF">P7H27_06190</name>
</gene>
<reference evidence="3" key="1">
    <citation type="submission" date="2023-03" db="EMBL/GenBank/DDBJ databases">
        <authorList>
            <person name="Shen W."/>
            <person name="Cai J."/>
        </authorList>
    </citation>
    <scope>NUCLEOTIDE SEQUENCE</scope>
    <source>
        <strain evidence="3">P66-3</strain>
    </source>
</reference>
<dbReference type="InterPro" id="IPR039564">
    <property type="entry name" value="Peptidase_C39-like"/>
</dbReference>
<dbReference type="EMBL" id="JARQAJ010000003">
    <property type="protein sequence ID" value="MDT2759350.1"/>
    <property type="molecule type" value="Genomic_DNA"/>
</dbReference>
<dbReference type="Gene3D" id="3.90.70.10">
    <property type="entry name" value="Cysteine proteinases"/>
    <property type="match status" value="1"/>
</dbReference>
<keyword evidence="1" id="KW-1133">Transmembrane helix</keyword>
<protein>
    <submittedName>
        <fullName evidence="3">C39 family peptidase</fullName>
    </submittedName>
</protein>
<evidence type="ECO:0000313" key="3">
    <source>
        <dbReference type="EMBL" id="MDT2759350.1"/>
    </source>
</evidence>
<feature type="transmembrane region" description="Helical" evidence="1">
    <location>
        <begin position="7"/>
        <end position="26"/>
    </location>
</feature>
<accession>A0ABU3FCD8</accession>
<sequence>MRKIRRLIKWASPIVLLGVICFGFFYQKQSQSTTDKVHEIDSSEVLLAADQTIDTALIDVPLENQNDGTVPLENGCEITALSMVLNYYGYDTNKNDLANRLNYVPVYENEAENIHGNPHEGFVGNIYGGLDAMGVAVEPIAEVASEIVGEEHTIVAGSKTSFDDLVKVIESGTPVWVVTTVDFEVPTEDDLLTWQTTDGEVTVSPLCHAAVVTGVDDDYVYVNDPYGYKDRMVDRADFEKIYQKMGEQSLYLTNNKA</sequence>
<comment type="caution">
    <text evidence="3">The sequence shown here is derived from an EMBL/GenBank/DDBJ whole genome shotgun (WGS) entry which is preliminary data.</text>
</comment>
<feature type="domain" description="Peptidase C39-like" evidence="2">
    <location>
        <begin position="58"/>
        <end position="226"/>
    </location>
</feature>
<organism evidence="3 4">
    <name type="scientific">Enterococcus xiangfangensis</name>
    <dbReference type="NCBI Taxonomy" id="1296537"/>
    <lineage>
        <taxon>Bacteria</taxon>
        <taxon>Bacillati</taxon>
        <taxon>Bacillota</taxon>
        <taxon>Bacilli</taxon>
        <taxon>Lactobacillales</taxon>
        <taxon>Enterococcaceae</taxon>
        <taxon>Enterococcus</taxon>
    </lineage>
</organism>
<dbReference type="Proteomes" id="UP001181046">
    <property type="component" value="Unassembled WGS sequence"/>
</dbReference>
<keyword evidence="1" id="KW-0472">Membrane</keyword>
<dbReference type="Pfam" id="PF13529">
    <property type="entry name" value="Peptidase_C39_2"/>
    <property type="match status" value="1"/>
</dbReference>
<dbReference type="PIRSF" id="PIRSF032442">
    <property type="entry name" value="UCP032442"/>
    <property type="match status" value="1"/>
</dbReference>
<proteinExistence type="predicted"/>
<evidence type="ECO:0000256" key="1">
    <source>
        <dbReference type="SAM" id="Phobius"/>
    </source>
</evidence>
<evidence type="ECO:0000313" key="4">
    <source>
        <dbReference type="Proteomes" id="UP001181046"/>
    </source>
</evidence>
<keyword evidence="4" id="KW-1185">Reference proteome</keyword>
<evidence type="ECO:0000259" key="2">
    <source>
        <dbReference type="Pfam" id="PF13529"/>
    </source>
</evidence>
<name>A0ABU3FCD8_9ENTE</name>
<dbReference type="InterPro" id="IPR016997">
    <property type="entry name" value="UCP032442"/>
</dbReference>
<dbReference type="PANTHER" id="PTHR37806:SF1">
    <property type="entry name" value="PEPTIDASE C39-LIKE DOMAIN-CONTAINING PROTEIN"/>
    <property type="match status" value="1"/>
</dbReference>